<reference evidence="3 4" key="1">
    <citation type="submission" date="2015-11" db="EMBL/GenBank/DDBJ databases">
        <title>Genomic analysis of 38 Legionella species identifies large and diverse effector repertoires.</title>
        <authorList>
            <person name="Burstein D."/>
            <person name="Amaro F."/>
            <person name="Zusman T."/>
            <person name="Lifshitz Z."/>
            <person name="Cohen O."/>
            <person name="Gilbert J.A."/>
            <person name="Pupko T."/>
            <person name="Shuman H.A."/>
            <person name="Segal G."/>
        </authorList>
    </citation>
    <scope>NUCLEOTIDE SEQUENCE [LARGE SCALE GENOMIC DNA]</scope>
    <source>
        <strain evidence="3 4">ATCC 49180</strain>
    </source>
</reference>
<evidence type="ECO:0000259" key="2">
    <source>
        <dbReference type="Pfam" id="PF08484"/>
    </source>
</evidence>
<keyword evidence="3" id="KW-0489">Methyltransferase</keyword>
<dbReference type="InterPro" id="IPR029063">
    <property type="entry name" value="SAM-dependent_MTases_sf"/>
</dbReference>
<feature type="domain" description="C-methyltransferase" evidence="2">
    <location>
        <begin position="264"/>
        <end position="419"/>
    </location>
</feature>
<dbReference type="Gene3D" id="3.40.50.150">
    <property type="entry name" value="Vaccinia Virus protein VP39"/>
    <property type="match status" value="1"/>
</dbReference>
<dbReference type="GO" id="GO:0032259">
    <property type="term" value="P:methylation"/>
    <property type="evidence" value="ECO:0007669"/>
    <property type="project" value="UniProtKB-KW"/>
</dbReference>
<dbReference type="InterPro" id="IPR013691">
    <property type="entry name" value="MeTrfase_14"/>
</dbReference>
<dbReference type="AlphaFoldDB" id="A0A0W0ZTE0"/>
<dbReference type="Gene3D" id="3.40.50.720">
    <property type="entry name" value="NAD(P)-binding Rossmann-like Domain"/>
    <property type="match status" value="1"/>
</dbReference>
<dbReference type="Pfam" id="PF13489">
    <property type="entry name" value="Methyltransf_23"/>
    <property type="match status" value="1"/>
</dbReference>
<dbReference type="PANTHER" id="PTHR43861">
    <property type="entry name" value="TRANS-ACONITATE 2-METHYLTRANSFERASE-RELATED"/>
    <property type="match status" value="1"/>
</dbReference>
<dbReference type="OrthoDB" id="9815644at2"/>
<dbReference type="Gene3D" id="6.10.250.3100">
    <property type="match status" value="1"/>
</dbReference>
<evidence type="ECO:0000313" key="3">
    <source>
        <dbReference type="EMBL" id="KTD72254.1"/>
    </source>
</evidence>
<gene>
    <name evidence="3" type="ORF">Ltuc_0101</name>
</gene>
<dbReference type="STRING" id="40335.Ltuc_0101"/>
<dbReference type="Pfam" id="PF08421">
    <property type="entry name" value="Methyltransf_13"/>
    <property type="match status" value="1"/>
</dbReference>
<feature type="domain" description="Methyltransferase putative zinc binding" evidence="1">
    <location>
        <begin position="22"/>
        <end position="83"/>
    </location>
</feature>
<sequence>MYLKLSKGRPNHNLETGLLKHCQICGSEDLDLVLDLRHQPLCDSLLTFEQLNEPEMFYPLRQFWCKNCTLSQLDYIVQGDVVYHQNYPYRTGVTRELVAYQQEMANELIRNLHIPCDSLICDIGSNDGTLLAAFKANGMRVTGIEPTNIAHIANQEGIKTIHASFNQQVAKQIVESMGQAKLVTATNVFAHMASLGDVIEGLEILVSNDGYFVLENHYLIPVMERLQFDTIYHEHLRTYSLRSLITLFDYYNFTVIDAKEVSRYGGNIRVYVAKGKNHSAKASVNELLAKEERVGLSDPDYYKRFREKSINLKNQLLEFIIKCRQNNVSIVGNSCPGRCSTLLNFSGIGPDLLPYLGEQATSLKLNKYLPGTHIPIVNNQRLIDEQPEYVVLLAWHYAEPIMAQLKARGLNSKFVIPMPEFKIVE</sequence>
<evidence type="ECO:0000313" key="4">
    <source>
        <dbReference type="Proteomes" id="UP000054693"/>
    </source>
</evidence>
<dbReference type="RefSeq" id="WP_058519415.1">
    <property type="nucleotide sequence ID" value="NZ_CAAAIP010000005.1"/>
</dbReference>
<proteinExistence type="predicted"/>
<evidence type="ECO:0000259" key="1">
    <source>
        <dbReference type="Pfam" id="PF08421"/>
    </source>
</evidence>
<keyword evidence="3" id="KW-0808">Transferase</keyword>
<dbReference type="Proteomes" id="UP000054693">
    <property type="component" value="Unassembled WGS sequence"/>
</dbReference>
<organism evidence="3 4">
    <name type="scientific">Legionella tucsonensis</name>
    <dbReference type="NCBI Taxonomy" id="40335"/>
    <lineage>
        <taxon>Bacteria</taxon>
        <taxon>Pseudomonadati</taxon>
        <taxon>Pseudomonadota</taxon>
        <taxon>Gammaproteobacteria</taxon>
        <taxon>Legionellales</taxon>
        <taxon>Legionellaceae</taxon>
        <taxon>Legionella</taxon>
    </lineage>
</organism>
<dbReference type="PANTHER" id="PTHR43861:SF5">
    <property type="entry name" value="BLL5978 PROTEIN"/>
    <property type="match status" value="1"/>
</dbReference>
<dbReference type="Gene3D" id="6.20.50.110">
    <property type="entry name" value="Methyltransferase, zinc-binding domain"/>
    <property type="match status" value="1"/>
</dbReference>
<dbReference type="InterPro" id="IPR038576">
    <property type="entry name" value="Methyltransf_Zn-bd_dom_put_sf"/>
</dbReference>
<dbReference type="SUPFAM" id="SSF53335">
    <property type="entry name" value="S-adenosyl-L-methionine-dependent methyltransferases"/>
    <property type="match status" value="1"/>
</dbReference>
<dbReference type="Pfam" id="PF08484">
    <property type="entry name" value="Methyltransf_14"/>
    <property type="match status" value="1"/>
</dbReference>
<dbReference type="EMBL" id="LNZA01000001">
    <property type="protein sequence ID" value="KTD72254.1"/>
    <property type="molecule type" value="Genomic_DNA"/>
</dbReference>
<accession>A0A0W0ZTE0</accession>
<dbReference type="GO" id="GO:0008168">
    <property type="term" value="F:methyltransferase activity"/>
    <property type="evidence" value="ECO:0007669"/>
    <property type="project" value="UniProtKB-KW"/>
</dbReference>
<comment type="caution">
    <text evidence="3">The sequence shown here is derived from an EMBL/GenBank/DDBJ whole genome shotgun (WGS) entry which is preliminary data.</text>
</comment>
<name>A0A0W0ZTE0_9GAMM</name>
<dbReference type="PATRIC" id="fig|40335.7.peg.104"/>
<protein>
    <submittedName>
        <fullName evidence="3">Methyltransferase</fullName>
    </submittedName>
</protein>
<dbReference type="InterPro" id="IPR013630">
    <property type="entry name" value="Methyltransf_Zn-bd_dom_put"/>
</dbReference>
<keyword evidence="4" id="KW-1185">Reference proteome</keyword>